<keyword evidence="6 12" id="KW-0133">Cell shape</keyword>
<feature type="transmembrane region" description="Helical" evidence="12">
    <location>
        <begin position="20"/>
        <end position="42"/>
    </location>
</feature>
<dbReference type="PROSITE" id="PS01348">
    <property type="entry name" value="MRAY_2"/>
    <property type="match status" value="1"/>
</dbReference>
<keyword evidence="12" id="KW-1003">Cell membrane</keyword>
<keyword evidence="11 12" id="KW-0961">Cell wall biogenesis/degradation</keyword>
<keyword evidence="12 14" id="KW-0460">Magnesium</keyword>
<reference evidence="15 16" key="1">
    <citation type="submission" date="2018-03" db="EMBL/GenBank/DDBJ databases">
        <title>Genomic Encyclopedia of Archaeal and Bacterial Type Strains, Phase II (KMG-II): from individual species to whole genera.</title>
        <authorList>
            <person name="Goeker M."/>
        </authorList>
    </citation>
    <scope>NUCLEOTIDE SEQUENCE [LARGE SCALE GENOMIC DNA]</scope>
    <source>
        <strain evidence="15 16">DSM 28229</strain>
    </source>
</reference>
<keyword evidence="9 12" id="KW-0472">Membrane</keyword>
<feature type="transmembrane region" description="Helical" evidence="12">
    <location>
        <begin position="98"/>
        <end position="116"/>
    </location>
</feature>
<dbReference type="InterPro" id="IPR000715">
    <property type="entry name" value="Glycosyl_transferase_4"/>
</dbReference>
<feature type="transmembrane region" description="Helical" evidence="12">
    <location>
        <begin position="303"/>
        <end position="324"/>
    </location>
</feature>
<dbReference type="PROSITE" id="PS01347">
    <property type="entry name" value="MRAY_1"/>
    <property type="match status" value="1"/>
</dbReference>
<dbReference type="GO" id="GO:0009252">
    <property type="term" value="P:peptidoglycan biosynthetic process"/>
    <property type="evidence" value="ECO:0007669"/>
    <property type="project" value="UniProtKB-UniRule"/>
</dbReference>
<keyword evidence="12 14" id="KW-0479">Metal-binding</keyword>
<dbReference type="GO" id="GO:0008360">
    <property type="term" value="P:regulation of cell shape"/>
    <property type="evidence" value="ECO:0007669"/>
    <property type="project" value="UniProtKB-KW"/>
</dbReference>
<dbReference type="GO" id="GO:0046872">
    <property type="term" value="F:metal ion binding"/>
    <property type="evidence" value="ECO:0007669"/>
    <property type="project" value="UniProtKB-KW"/>
</dbReference>
<dbReference type="GO" id="GO:0051301">
    <property type="term" value="P:cell division"/>
    <property type="evidence" value="ECO:0007669"/>
    <property type="project" value="UniProtKB-KW"/>
</dbReference>
<evidence type="ECO:0000256" key="13">
    <source>
        <dbReference type="NCBIfam" id="TIGR00445"/>
    </source>
</evidence>
<feature type="binding site" evidence="14">
    <location>
        <position position="307"/>
    </location>
    <ligand>
        <name>Mg(2+)</name>
        <dbReference type="ChEBI" id="CHEBI:18420"/>
    </ligand>
</feature>
<evidence type="ECO:0000256" key="8">
    <source>
        <dbReference type="ARBA" id="ARBA00022989"/>
    </source>
</evidence>
<evidence type="ECO:0000256" key="11">
    <source>
        <dbReference type="ARBA" id="ARBA00023316"/>
    </source>
</evidence>
<sequence length="406" mass="44844">MLYHLFEYLEQSYNLSGAGLFQYISFRALMAALFSVLFATILGKRIILLLQKQQIGETVRDLGLQGQMEKRGTPTMGGVIIIGAVVLSAILFARLDNIYIILLITSILWTGAIGFVDDYLKVLKKDKEGLRGKFKIFGQVGLGVIVGVTLLMNEGVVIREFSEDVSKDTPISEMVKGQDYQDVKSLKTTIPFMKNNEMDYHSLIPFENETVSNILYVLVVIFIITAVSNGANITDGLDGLAAGTSGIIGVSLAAFAYVSGNFIFADYLDIMYIPNTGEVAIFCFALVGACVGFLWYNTYPAQVFMGDTGSLSLGGVIAVLAIILRKELLIPVLCGVFLIENLSVLIQVGYFKYTKKKYGEGRRVFLMAPLHHHYQKKNIPEPKIVSRFWIIGILLAILTVATLKIR</sequence>
<dbReference type="EC" id="2.7.8.13" evidence="12 13"/>
<dbReference type="Proteomes" id="UP000245535">
    <property type="component" value="Unassembled WGS sequence"/>
</dbReference>
<dbReference type="NCBIfam" id="TIGR00445">
    <property type="entry name" value="mraY"/>
    <property type="match status" value="1"/>
</dbReference>
<evidence type="ECO:0000256" key="4">
    <source>
        <dbReference type="ARBA" id="ARBA00022679"/>
    </source>
</evidence>
<keyword evidence="10 12" id="KW-0131">Cell cycle</keyword>
<evidence type="ECO:0000256" key="1">
    <source>
        <dbReference type="ARBA" id="ARBA00004141"/>
    </source>
</evidence>
<dbReference type="PANTHER" id="PTHR22926:SF5">
    <property type="entry name" value="PHOSPHO-N-ACETYLMURAMOYL-PENTAPEPTIDE-TRANSFERASE HOMOLOG"/>
    <property type="match status" value="1"/>
</dbReference>
<dbReference type="Pfam" id="PF10555">
    <property type="entry name" value="MraY_sig1"/>
    <property type="match status" value="1"/>
</dbReference>
<dbReference type="HAMAP" id="MF_00038">
    <property type="entry name" value="MraY"/>
    <property type="match status" value="1"/>
</dbReference>
<dbReference type="InterPro" id="IPR018480">
    <property type="entry name" value="PNAcMuramoyl-5peptid_Trfase_CS"/>
</dbReference>
<name>A0A315Z918_SEDFL</name>
<dbReference type="GO" id="GO:0051992">
    <property type="term" value="F:UDP-N-acetylmuramoyl-L-alanyl-D-glutamyl-meso-2,6-diaminopimelyl-D-alanyl-D-alanine:undecaprenyl-phosphate transferase activity"/>
    <property type="evidence" value="ECO:0007669"/>
    <property type="project" value="RHEA"/>
</dbReference>
<dbReference type="AlphaFoldDB" id="A0A315Z918"/>
<comment type="subcellular location">
    <subcellularLocation>
        <location evidence="12">Cell membrane</location>
        <topology evidence="12">Multi-pass membrane protein</topology>
    </subcellularLocation>
    <subcellularLocation>
        <location evidence="1">Membrane</location>
        <topology evidence="1">Multi-pass membrane protein</topology>
    </subcellularLocation>
</comment>
<organism evidence="15 16">
    <name type="scientific">Sediminitomix flava</name>
    <dbReference type="NCBI Taxonomy" id="379075"/>
    <lineage>
        <taxon>Bacteria</taxon>
        <taxon>Pseudomonadati</taxon>
        <taxon>Bacteroidota</taxon>
        <taxon>Cytophagia</taxon>
        <taxon>Cytophagales</taxon>
        <taxon>Flammeovirgaceae</taxon>
        <taxon>Sediminitomix</taxon>
    </lineage>
</organism>
<comment type="pathway">
    <text evidence="12">Cell wall biogenesis; peptidoglycan biosynthesis.</text>
</comment>
<dbReference type="GO" id="GO:0008963">
    <property type="term" value="F:phospho-N-acetylmuramoyl-pentapeptide-transferase activity"/>
    <property type="evidence" value="ECO:0007669"/>
    <property type="project" value="UniProtKB-UniRule"/>
</dbReference>
<dbReference type="UniPathway" id="UPA00219"/>
<feature type="transmembrane region" description="Helical" evidence="12">
    <location>
        <begin position="214"/>
        <end position="233"/>
    </location>
</feature>
<protein>
    <recommendedName>
        <fullName evidence="12 13">Phospho-N-acetylmuramoyl-pentapeptide-transferase</fullName>
        <ecNumber evidence="12 13">2.7.8.13</ecNumber>
    </recommendedName>
    <alternativeName>
        <fullName evidence="12">UDP-MurNAc-pentapeptide phosphotransferase</fullName>
    </alternativeName>
</protein>
<keyword evidence="7 12" id="KW-0573">Peptidoglycan synthesis</keyword>
<keyword evidence="5 12" id="KW-0812">Transmembrane</keyword>
<dbReference type="Pfam" id="PF00953">
    <property type="entry name" value="Glycos_transf_4"/>
    <property type="match status" value="1"/>
</dbReference>
<feature type="transmembrane region" description="Helical" evidence="12">
    <location>
        <begin position="279"/>
        <end position="296"/>
    </location>
</feature>
<feature type="transmembrane region" description="Helical" evidence="12">
    <location>
        <begin position="75"/>
        <end position="92"/>
    </location>
</feature>
<dbReference type="CDD" id="cd06852">
    <property type="entry name" value="GT_MraY"/>
    <property type="match status" value="1"/>
</dbReference>
<keyword evidence="8 12" id="KW-1133">Transmembrane helix</keyword>
<feature type="transmembrane region" description="Helical" evidence="12">
    <location>
        <begin position="240"/>
        <end position="259"/>
    </location>
</feature>
<evidence type="ECO:0000313" key="15">
    <source>
        <dbReference type="EMBL" id="PWJ42066.1"/>
    </source>
</evidence>
<comment type="catalytic activity">
    <reaction evidence="12">
        <text>UDP-N-acetyl-alpha-D-muramoyl-L-alanyl-gamma-D-glutamyl-meso-2,6-diaminopimeloyl-D-alanyl-D-alanine + di-trans,octa-cis-undecaprenyl phosphate = di-trans,octa-cis-undecaprenyl diphospho-N-acetyl-alpha-D-muramoyl-L-alanyl-D-glutamyl-meso-2,6-diaminopimeloyl-D-alanyl-D-alanine + UMP</text>
        <dbReference type="Rhea" id="RHEA:28386"/>
        <dbReference type="ChEBI" id="CHEBI:57865"/>
        <dbReference type="ChEBI" id="CHEBI:60392"/>
        <dbReference type="ChEBI" id="CHEBI:61386"/>
        <dbReference type="ChEBI" id="CHEBI:61387"/>
        <dbReference type="EC" id="2.7.8.13"/>
    </reaction>
</comment>
<accession>A0A315Z918</accession>
<comment type="function">
    <text evidence="12">Catalyzes the initial step of the lipid cycle reactions in the biosynthesis of the cell wall peptidoglycan: transfers peptidoglycan precursor phospho-MurNAc-pentapeptide from UDP-MurNAc-pentapeptide onto the lipid carrier undecaprenyl phosphate, yielding undecaprenyl-pyrophosphoryl-MurNAc-pentapeptide, known as lipid I.</text>
</comment>
<evidence type="ECO:0000256" key="6">
    <source>
        <dbReference type="ARBA" id="ARBA00022960"/>
    </source>
</evidence>
<dbReference type="RefSeq" id="WP_109618679.1">
    <property type="nucleotide sequence ID" value="NZ_QGDO01000003.1"/>
</dbReference>
<dbReference type="GO" id="GO:0071555">
    <property type="term" value="P:cell wall organization"/>
    <property type="evidence" value="ECO:0007669"/>
    <property type="project" value="UniProtKB-KW"/>
</dbReference>
<feature type="transmembrane region" description="Helical" evidence="12">
    <location>
        <begin position="384"/>
        <end position="403"/>
    </location>
</feature>
<gene>
    <name evidence="12" type="primary">mraY</name>
    <name evidence="15" type="ORF">BC781_103316</name>
</gene>
<keyword evidence="16" id="KW-1185">Reference proteome</keyword>
<dbReference type="GO" id="GO:0005886">
    <property type="term" value="C:plasma membrane"/>
    <property type="evidence" value="ECO:0007669"/>
    <property type="project" value="UniProtKB-SubCell"/>
</dbReference>
<keyword evidence="4 12" id="KW-0808">Transferase</keyword>
<dbReference type="InterPro" id="IPR003524">
    <property type="entry name" value="PNAcMuramoyl-5peptid_Trfase"/>
</dbReference>
<dbReference type="PANTHER" id="PTHR22926">
    <property type="entry name" value="PHOSPHO-N-ACETYLMURAMOYL-PENTAPEPTIDE-TRANSFERASE"/>
    <property type="match status" value="1"/>
</dbReference>
<evidence type="ECO:0000256" key="12">
    <source>
        <dbReference type="HAMAP-Rule" id="MF_00038"/>
    </source>
</evidence>
<evidence type="ECO:0000256" key="7">
    <source>
        <dbReference type="ARBA" id="ARBA00022984"/>
    </source>
</evidence>
<dbReference type="EMBL" id="QGDO01000003">
    <property type="protein sequence ID" value="PWJ42066.1"/>
    <property type="molecule type" value="Genomic_DNA"/>
</dbReference>
<dbReference type="OrthoDB" id="9805475at2"/>
<evidence type="ECO:0000256" key="2">
    <source>
        <dbReference type="ARBA" id="ARBA00005583"/>
    </source>
</evidence>
<feature type="transmembrane region" description="Helical" evidence="12">
    <location>
        <begin position="136"/>
        <end position="158"/>
    </location>
</feature>
<evidence type="ECO:0000313" key="16">
    <source>
        <dbReference type="Proteomes" id="UP000245535"/>
    </source>
</evidence>
<keyword evidence="3 12" id="KW-0132">Cell division</keyword>
<feature type="transmembrane region" description="Helical" evidence="12">
    <location>
        <begin position="330"/>
        <end position="353"/>
    </location>
</feature>
<comment type="similarity">
    <text evidence="2 12">Belongs to the glycosyltransferase 4 family. MraY subfamily.</text>
</comment>
<proteinExistence type="inferred from homology"/>
<evidence type="ECO:0000256" key="14">
    <source>
        <dbReference type="PIRSR" id="PIRSR600715-1"/>
    </source>
</evidence>
<evidence type="ECO:0000256" key="10">
    <source>
        <dbReference type="ARBA" id="ARBA00023306"/>
    </source>
</evidence>
<comment type="cofactor">
    <cofactor evidence="12 14">
        <name>Mg(2+)</name>
        <dbReference type="ChEBI" id="CHEBI:18420"/>
    </cofactor>
</comment>
<comment type="caution">
    <text evidence="15">The sequence shown here is derived from an EMBL/GenBank/DDBJ whole genome shotgun (WGS) entry which is preliminary data.</text>
</comment>
<feature type="binding site" evidence="14">
    <location>
        <position position="232"/>
    </location>
    <ligand>
        <name>Mg(2+)</name>
        <dbReference type="ChEBI" id="CHEBI:18420"/>
    </ligand>
</feature>
<evidence type="ECO:0000256" key="9">
    <source>
        <dbReference type="ARBA" id="ARBA00023136"/>
    </source>
</evidence>
<evidence type="ECO:0000256" key="5">
    <source>
        <dbReference type="ARBA" id="ARBA00022692"/>
    </source>
</evidence>
<evidence type="ECO:0000256" key="3">
    <source>
        <dbReference type="ARBA" id="ARBA00022618"/>
    </source>
</evidence>